<sequence length="138" mass="15538">MSQSDYLKYKRVATILRVDNTTSKQPPVLTSDNYMNFKEFSLENTIIGTNIRYNRLIPSGDVYILGMNKDVSNCATFPVCKNTHLRTNRKSNSTVYFTPTPQPLTINERNKAANLKTACKCISNSGCQCSVARFGIVR</sequence>
<accession>A0A6C0D3D4</accession>
<proteinExistence type="predicted"/>
<name>A0A6C0D3D4_9ZZZZ</name>
<organism evidence="1">
    <name type="scientific">viral metagenome</name>
    <dbReference type="NCBI Taxonomy" id="1070528"/>
    <lineage>
        <taxon>unclassified sequences</taxon>
        <taxon>metagenomes</taxon>
        <taxon>organismal metagenomes</taxon>
    </lineage>
</organism>
<reference evidence="1" key="1">
    <citation type="journal article" date="2020" name="Nature">
        <title>Giant virus diversity and host interactions through global metagenomics.</title>
        <authorList>
            <person name="Schulz F."/>
            <person name="Roux S."/>
            <person name="Paez-Espino D."/>
            <person name="Jungbluth S."/>
            <person name="Walsh D.A."/>
            <person name="Denef V.J."/>
            <person name="McMahon K.D."/>
            <person name="Konstantinidis K.T."/>
            <person name="Eloe-Fadrosh E.A."/>
            <person name="Kyrpides N.C."/>
            <person name="Woyke T."/>
        </authorList>
    </citation>
    <scope>NUCLEOTIDE SEQUENCE</scope>
    <source>
        <strain evidence="1">GVMAG-M-3300023174-111</strain>
    </source>
</reference>
<dbReference type="EMBL" id="MN739530">
    <property type="protein sequence ID" value="QHT10902.1"/>
    <property type="molecule type" value="Genomic_DNA"/>
</dbReference>
<dbReference type="AlphaFoldDB" id="A0A6C0D3D4"/>
<protein>
    <submittedName>
        <fullName evidence="1">Uncharacterized protein</fullName>
    </submittedName>
</protein>
<evidence type="ECO:0000313" key="1">
    <source>
        <dbReference type="EMBL" id="QHT10902.1"/>
    </source>
</evidence>